<dbReference type="RefSeq" id="WP_275088045.1">
    <property type="nucleotide sequence ID" value="NZ_CP119078.1"/>
</dbReference>
<keyword evidence="3" id="KW-1185">Reference proteome</keyword>
<feature type="transmembrane region" description="Helical" evidence="1">
    <location>
        <begin position="116"/>
        <end position="138"/>
    </location>
</feature>
<dbReference type="EMBL" id="CP119078">
    <property type="protein sequence ID" value="WED42220.1"/>
    <property type="molecule type" value="Genomic_DNA"/>
</dbReference>
<keyword evidence="1" id="KW-0812">Transmembrane</keyword>
<gene>
    <name evidence="2" type="ORF">PXX05_09795</name>
</gene>
<accession>A0ABY8ARS1</accession>
<name>A0ABY8ARS1_9GAMM</name>
<keyword evidence="1" id="KW-1133">Transmembrane helix</keyword>
<evidence type="ECO:0000313" key="3">
    <source>
        <dbReference type="Proteomes" id="UP001222087"/>
    </source>
</evidence>
<reference evidence="2 3" key="1">
    <citation type="submission" date="2023-02" db="EMBL/GenBank/DDBJ databases">
        <title>Genome Sequence of L. cardiaca H63T.</title>
        <authorList>
            <person name="Lopez A.E."/>
            <person name="Cianciotto N.P."/>
        </authorList>
    </citation>
    <scope>NUCLEOTIDE SEQUENCE [LARGE SCALE GENOMIC DNA]</scope>
    <source>
        <strain evidence="2 3">H63</strain>
    </source>
</reference>
<organism evidence="2 3">
    <name type="scientific">Legionella cardiaca</name>
    <dbReference type="NCBI Taxonomy" id="1071983"/>
    <lineage>
        <taxon>Bacteria</taxon>
        <taxon>Pseudomonadati</taxon>
        <taxon>Pseudomonadota</taxon>
        <taxon>Gammaproteobacteria</taxon>
        <taxon>Legionellales</taxon>
        <taxon>Legionellaceae</taxon>
        <taxon>Legionella</taxon>
    </lineage>
</organism>
<feature type="transmembrane region" description="Helical" evidence="1">
    <location>
        <begin position="82"/>
        <end position="104"/>
    </location>
</feature>
<proteinExistence type="predicted"/>
<protein>
    <submittedName>
        <fullName evidence="2">Uncharacterized protein</fullName>
    </submittedName>
</protein>
<dbReference type="Proteomes" id="UP001222087">
    <property type="component" value="Chromosome"/>
</dbReference>
<keyword evidence="1" id="KW-0472">Membrane</keyword>
<evidence type="ECO:0000313" key="2">
    <source>
        <dbReference type="EMBL" id="WED42220.1"/>
    </source>
</evidence>
<evidence type="ECO:0000256" key="1">
    <source>
        <dbReference type="SAM" id="Phobius"/>
    </source>
</evidence>
<sequence>MVKKTKEIPSLKELAAEAVQKLNPHLFFRFSDRPLLPEIQTNYVDKAIDAEVTKAMQDYSKKNKIRNNEVKEEFEKKAQDPCFVKSMGCIGGIFFTGIYLAISIPVLQATEASANTQAICYSATLVPLFIGSCFGMCFSGPIAKQLAKCLIPIVPNPVVDLNALSLAISAISQPVGDNLNSDIEADNKSNMAIG</sequence>